<dbReference type="PATRIC" id="fig|28037.214.peg.1178"/>
<dbReference type="EMBL" id="JYGR01000005">
    <property type="protein sequence ID" value="KJQ70646.1"/>
    <property type="molecule type" value="Genomic_DNA"/>
</dbReference>
<dbReference type="Proteomes" id="UP000033716">
    <property type="component" value="Unassembled WGS sequence"/>
</dbReference>
<proteinExistence type="predicted"/>
<organism evidence="1 2">
    <name type="scientific">Streptococcus oralis subsp. oralis</name>
    <dbReference type="NCBI Taxonomy" id="1891914"/>
    <lineage>
        <taxon>Bacteria</taxon>
        <taxon>Bacillati</taxon>
        <taxon>Bacillota</taxon>
        <taxon>Bacilli</taxon>
        <taxon>Lactobacillales</taxon>
        <taxon>Streptococcaceae</taxon>
        <taxon>Streptococcus</taxon>
    </lineage>
</organism>
<name>A0A0F2D8K2_STROR</name>
<dbReference type="AlphaFoldDB" id="A0A0F2D8K2"/>
<sequence length="182" mass="20064">MHKYKNFHPPIFNRVLVDKPPRLRLIVPEEVVMQPRLAVGVLVLQAEGLICAIRYLGFLFQTTPAGVVAEPQQIAVLVGHFSWDADLVAVEVVGLLVAFAVFGCPIADLRERFVAIVLPSPQPSPTGEGVDVGMEKSSSNTSLIYINPNKSLNYLIPSTLPKNKEKAKKSFPIFFLLNFLTP</sequence>
<comment type="caution">
    <text evidence="1">The sequence shown here is derived from an EMBL/GenBank/DDBJ whole genome shotgun (WGS) entry which is preliminary data.</text>
</comment>
<protein>
    <submittedName>
        <fullName evidence="1">Uncharacterized protein</fullName>
    </submittedName>
</protein>
<accession>A0A0F2D8K2</accession>
<evidence type="ECO:0000313" key="2">
    <source>
        <dbReference type="Proteomes" id="UP000033716"/>
    </source>
</evidence>
<evidence type="ECO:0000313" key="1">
    <source>
        <dbReference type="EMBL" id="KJQ70646.1"/>
    </source>
</evidence>
<reference evidence="1 2" key="1">
    <citation type="submission" date="2015-02" db="EMBL/GenBank/DDBJ databases">
        <title>Evolution of amylase-binding proteins of oral streptococcal species.</title>
        <authorList>
            <person name="Haase E.M."/>
        </authorList>
    </citation>
    <scope>NUCLEOTIDE SEQUENCE [LARGE SCALE GENOMIC DNA]</scope>
    <source>
        <strain evidence="1 2">SK141</strain>
    </source>
</reference>
<gene>
    <name evidence="1" type="ORF">TZ92_01174</name>
</gene>